<dbReference type="SUPFAM" id="SSF53098">
    <property type="entry name" value="Ribonuclease H-like"/>
    <property type="match status" value="1"/>
</dbReference>
<keyword evidence="10" id="KW-1185">Reference proteome</keyword>
<evidence type="ECO:0000256" key="5">
    <source>
        <dbReference type="ARBA" id="ARBA00022723"/>
    </source>
</evidence>
<comment type="catalytic activity">
    <reaction evidence="1">
        <text>Endonucleolytic cleavage to 5'-phosphomonoester.</text>
        <dbReference type="EC" id="3.1.26.4"/>
    </reaction>
</comment>
<dbReference type="PANTHER" id="PTHR10642:SF26">
    <property type="entry name" value="RIBONUCLEASE H1"/>
    <property type="match status" value="1"/>
</dbReference>
<dbReference type="Pfam" id="PF00075">
    <property type="entry name" value="RNase_H"/>
    <property type="match status" value="1"/>
</dbReference>
<sequence>MRTYSQSVNKKFTLGRRTFDYLYSGNGCIIPEKFIPVNPNQTPGSYFQPGFEYHSQPGLRFFHRSAPGTFLVYTDGACLNIGTENAKAGCAFVYGQFPRPRPADPVYVRFPLENRGPTGEEHGQTSDRAELRAVIAASRFCDWRREGFDTMVIATDSEYVVKGITTRIQPWILNDWRTETGEPVTNRDLWECLLGEIEQWHVYGMKLQFWQIEESQNTIADHFARLGACESHSDVFHDIRP</sequence>
<dbReference type="GO" id="GO:0046872">
    <property type="term" value="F:metal ion binding"/>
    <property type="evidence" value="ECO:0007669"/>
    <property type="project" value="UniProtKB-KW"/>
</dbReference>
<evidence type="ECO:0000313" key="9">
    <source>
        <dbReference type="EMBL" id="KAJ5728385.1"/>
    </source>
</evidence>
<evidence type="ECO:0000256" key="4">
    <source>
        <dbReference type="ARBA" id="ARBA00022722"/>
    </source>
</evidence>
<keyword evidence="7" id="KW-0378">Hydrolase</keyword>
<evidence type="ECO:0000256" key="6">
    <source>
        <dbReference type="ARBA" id="ARBA00022759"/>
    </source>
</evidence>
<keyword evidence="6" id="KW-0255">Endonuclease</keyword>
<dbReference type="Proteomes" id="UP001215712">
    <property type="component" value="Unassembled WGS sequence"/>
</dbReference>
<dbReference type="InterPro" id="IPR050092">
    <property type="entry name" value="RNase_H"/>
</dbReference>
<name>A0AAD6MX93_9EURO</name>
<keyword evidence="4" id="KW-0540">Nuclease</keyword>
<evidence type="ECO:0000256" key="7">
    <source>
        <dbReference type="ARBA" id="ARBA00022801"/>
    </source>
</evidence>
<dbReference type="AlphaFoldDB" id="A0AAD6MX93"/>
<keyword evidence="5" id="KW-0479">Metal-binding</keyword>
<reference evidence="9" key="2">
    <citation type="submission" date="2023-01" db="EMBL/GenBank/DDBJ databases">
        <authorList>
            <person name="Petersen C."/>
        </authorList>
    </citation>
    <scope>NUCLEOTIDE SEQUENCE</scope>
    <source>
        <strain evidence="9">IBT 17514</strain>
    </source>
</reference>
<gene>
    <name evidence="9" type="ORF">N7493_004715</name>
</gene>
<dbReference type="InterPro" id="IPR036397">
    <property type="entry name" value="RNaseH_sf"/>
</dbReference>
<dbReference type="PANTHER" id="PTHR10642">
    <property type="entry name" value="RIBONUCLEASE H1"/>
    <property type="match status" value="1"/>
</dbReference>
<dbReference type="GO" id="GO:0003676">
    <property type="term" value="F:nucleic acid binding"/>
    <property type="evidence" value="ECO:0007669"/>
    <property type="project" value="InterPro"/>
</dbReference>
<dbReference type="EC" id="3.1.26.4" evidence="3"/>
<evidence type="ECO:0000256" key="2">
    <source>
        <dbReference type="ARBA" id="ARBA00005300"/>
    </source>
</evidence>
<proteinExistence type="inferred from homology"/>
<reference evidence="9" key="1">
    <citation type="journal article" date="2023" name="IMA Fungus">
        <title>Comparative genomic study of the Penicillium genus elucidates a diverse pangenome and 15 lateral gene transfer events.</title>
        <authorList>
            <person name="Petersen C."/>
            <person name="Sorensen T."/>
            <person name="Nielsen M.R."/>
            <person name="Sondergaard T.E."/>
            <person name="Sorensen J.L."/>
            <person name="Fitzpatrick D.A."/>
            <person name="Frisvad J.C."/>
            <person name="Nielsen K.L."/>
        </authorList>
    </citation>
    <scope>NUCLEOTIDE SEQUENCE</scope>
    <source>
        <strain evidence="9">IBT 17514</strain>
    </source>
</reference>
<evidence type="ECO:0000259" key="8">
    <source>
        <dbReference type="PROSITE" id="PS50879"/>
    </source>
</evidence>
<dbReference type="GO" id="GO:0004523">
    <property type="term" value="F:RNA-DNA hybrid ribonuclease activity"/>
    <property type="evidence" value="ECO:0007669"/>
    <property type="project" value="UniProtKB-EC"/>
</dbReference>
<dbReference type="CDD" id="cd13934">
    <property type="entry name" value="RNase_H_Dikarya_like"/>
    <property type="match status" value="1"/>
</dbReference>
<dbReference type="EMBL" id="JAQJAN010000005">
    <property type="protein sequence ID" value="KAJ5728385.1"/>
    <property type="molecule type" value="Genomic_DNA"/>
</dbReference>
<evidence type="ECO:0000256" key="1">
    <source>
        <dbReference type="ARBA" id="ARBA00000077"/>
    </source>
</evidence>
<accession>A0AAD6MX93</accession>
<organism evidence="9 10">
    <name type="scientific">Penicillium malachiteum</name>
    <dbReference type="NCBI Taxonomy" id="1324776"/>
    <lineage>
        <taxon>Eukaryota</taxon>
        <taxon>Fungi</taxon>
        <taxon>Dikarya</taxon>
        <taxon>Ascomycota</taxon>
        <taxon>Pezizomycotina</taxon>
        <taxon>Eurotiomycetes</taxon>
        <taxon>Eurotiomycetidae</taxon>
        <taxon>Eurotiales</taxon>
        <taxon>Aspergillaceae</taxon>
        <taxon>Penicillium</taxon>
    </lineage>
</organism>
<comment type="caution">
    <text evidence="9">The sequence shown here is derived from an EMBL/GenBank/DDBJ whole genome shotgun (WGS) entry which is preliminary data.</text>
</comment>
<evidence type="ECO:0000313" key="10">
    <source>
        <dbReference type="Proteomes" id="UP001215712"/>
    </source>
</evidence>
<dbReference type="InterPro" id="IPR002156">
    <property type="entry name" value="RNaseH_domain"/>
</dbReference>
<dbReference type="PROSITE" id="PS50879">
    <property type="entry name" value="RNASE_H_1"/>
    <property type="match status" value="1"/>
</dbReference>
<comment type="similarity">
    <text evidence="2">Belongs to the RNase H family.</text>
</comment>
<feature type="domain" description="RNase H type-1" evidence="8">
    <location>
        <begin position="66"/>
        <end position="229"/>
    </location>
</feature>
<dbReference type="Gene3D" id="3.30.420.10">
    <property type="entry name" value="Ribonuclease H-like superfamily/Ribonuclease H"/>
    <property type="match status" value="1"/>
</dbReference>
<dbReference type="InterPro" id="IPR012337">
    <property type="entry name" value="RNaseH-like_sf"/>
</dbReference>
<dbReference type="GO" id="GO:0043137">
    <property type="term" value="P:DNA replication, removal of RNA primer"/>
    <property type="evidence" value="ECO:0007669"/>
    <property type="project" value="TreeGrafter"/>
</dbReference>
<protein>
    <recommendedName>
        <fullName evidence="3">ribonuclease H</fullName>
        <ecNumber evidence="3">3.1.26.4</ecNumber>
    </recommendedName>
</protein>
<evidence type="ECO:0000256" key="3">
    <source>
        <dbReference type="ARBA" id="ARBA00012180"/>
    </source>
</evidence>